<feature type="domain" description="SWIM-type" evidence="2">
    <location>
        <begin position="54"/>
        <end position="90"/>
    </location>
</feature>
<dbReference type="GO" id="GO:0008270">
    <property type="term" value="F:zinc ion binding"/>
    <property type="evidence" value="ECO:0007669"/>
    <property type="project" value="UniProtKB-KW"/>
</dbReference>
<dbReference type="EMBL" id="SMCQ01000003">
    <property type="protein sequence ID" value="TCW01607.1"/>
    <property type="molecule type" value="Genomic_DNA"/>
</dbReference>
<proteinExistence type="predicted"/>
<name>A0A4R3Z9S4_9FIRM</name>
<evidence type="ECO:0000313" key="4">
    <source>
        <dbReference type="Proteomes" id="UP000295515"/>
    </source>
</evidence>
<evidence type="ECO:0000256" key="1">
    <source>
        <dbReference type="PROSITE-ProRule" id="PRU00325"/>
    </source>
</evidence>
<keyword evidence="1" id="KW-0862">Zinc</keyword>
<sequence>MSINVAWIEEQAVNANALKNGRAIYQSGKFIKLYRSADETFYMGECLGSGSKNYITSVDFQDQSHPIFRCNCPSRQFPCKHSIGLLFAIEDKANFEICEIPEDIVKKRERLIKRAQPKDNTEKKPKKVNKTGQKKRWMKQKEGLFVCETMLQDITRMGVAAFVNSQLKDYENIAKQMNDYFLPGIQRLILELVIEAKNALTSDAVYDGVIANMLRLYQIVKKGKQYLDKKINEEEITQDDQIMDELLGHVWNLKELKEAGFYEENQEFIQLGFCSKNEDTLQIGYWYVHPLQEIHKTVNMRPLKVAKYIKEDDSVLEKVRTSCLYLYPGVNNRRMRYDENFTTCDIEAQDYVHIREIAKIDFEQVIKEVKNQLKNPLCDQEIAIILAYDQIKQNQDDFVMVDEFNHQLKLTAMERTSLHALTTLPSQNLLSKQCALVIFSYDYHTHHLLAKPMSLISNEQIVRLLY</sequence>
<keyword evidence="1" id="KW-0863">Zinc-finger</keyword>
<dbReference type="InterPro" id="IPR007527">
    <property type="entry name" value="Znf_SWIM"/>
</dbReference>
<dbReference type="RefSeq" id="WP_066448896.1">
    <property type="nucleotide sequence ID" value="NZ_JANKBF010000001.1"/>
</dbReference>
<comment type="caution">
    <text evidence="3">The sequence shown here is derived from an EMBL/GenBank/DDBJ whole genome shotgun (WGS) entry which is preliminary data.</text>
</comment>
<dbReference type="Proteomes" id="UP000295515">
    <property type="component" value="Unassembled WGS sequence"/>
</dbReference>
<accession>A0A4R3Z9S4</accession>
<organism evidence="3 4">
    <name type="scientific">Longibaculum muris</name>
    <dbReference type="NCBI Taxonomy" id="1796628"/>
    <lineage>
        <taxon>Bacteria</taxon>
        <taxon>Bacillati</taxon>
        <taxon>Bacillota</taxon>
        <taxon>Erysipelotrichia</taxon>
        <taxon>Erysipelotrichales</taxon>
        <taxon>Coprobacillaceae</taxon>
        <taxon>Longibaculum</taxon>
    </lineage>
</organism>
<dbReference type="GeneID" id="98914547"/>
<gene>
    <name evidence="3" type="ORF">EDD60_10361</name>
</gene>
<dbReference type="AlphaFoldDB" id="A0A4R3Z9S4"/>
<keyword evidence="1" id="KW-0479">Metal-binding</keyword>
<protein>
    <recommendedName>
        <fullName evidence="2">SWIM-type domain-containing protein</fullName>
    </recommendedName>
</protein>
<dbReference type="PROSITE" id="PS50966">
    <property type="entry name" value="ZF_SWIM"/>
    <property type="match status" value="1"/>
</dbReference>
<evidence type="ECO:0000313" key="3">
    <source>
        <dbReference type="EMBL" id="TCW01607.1"/>
    </source>
</evidence>
<evidence type="ECO:0000259" key="2">
    <source>
        <dbReference type="PROSITE" id="PS50966"/>
    </source>
</evidence>
<keyword evidence="4" id="KW-1185">Reference proteome</keyword>
<reference evidence="3 4" key="1">
    <citation type="submission" date="2019-03" db="EMBL/GenBank/DDBJ databases">
        <title>Genomic Encyclopedia of Type Strains, Phase IV (KMG-IV): sequencing the most valuable type-strain genomes for metagenomic binning, comparative biology and taxonomic classification.</title>
        <authorList>
            <person name="Goeker M."/>
        </authorList>
    </citation>
    <scope>NUCLEOTIDE SEQUENCE [LARGE SCALE GENOMIC DNA]</scope>
    <source>
        <strain evidence="3 4">DSM 29487</strain>
    </source>
</reference>